<dbReference type="InterPro" id="IPR018247">
    <property type="entry name" value="EF_Hand_1_Ca_BS"/>
</dbReference>
<keyword evidence="2" id="KW-0436">Ligase</keyword>
<evidence type="ECO:0000313" key="2">
    <source>
        <dbReference type="EMBL" id="CAE1242059.1"/>
    </source>
</evidence>
<dbReference type="InterPro" id="IPR011992">
    <property type="entry name" value="EF-hand-dom_pair"/>
</dbReference>
<evidence type="ECO:0000256" key="1">
    <source>
        <dbReference type="ARBA" id="ARBA00022837"/>
    </source>
</evidence>
<comment type="caution">
    <text evidence="2">The sequence shown here is derived from an EMBL/GenBank/DDBJ whole genome shotgun (WGS) entry which is preliminary data.</text>
</comment>
<dbReference type="PROSITE" id="PS00018">
    <property type="entry name" value="EF_HAND_1"/>
    <property type="match status" value="1"/>
</dbReference>
<keyword evidence="1" id="KW-0106">Calcium</keyword>
<gene>
    <name evidence="2" type="ORF">SPHA_23168</name>
</gene>
<reference evidence="2" key="1">
    <citation type="submission" date="2021-01" db="EMBL/GenBank/DDBJ databases">
        <authorList>
            <person name="Li R."/>
            <person name="Bekaert M."/>
        </authorList>
    </citation>
    <scope>NUCLEOTIDE SEQUENCE</scope>
    <source>
        <strain evidence="2">Farmed</strain>
    </source>
</reference>
<evidence type="ECO:0000313" key="3">
    <source>
        <dbReference type="Proteomes" id="UP000597762"/>
    </source>
</evidence>
<dbReference type="AlphaFoldDB" id="A0A812BUF1"/>
<organism evidence="2 3">
    <name type="scientific">Acanthosepion pharaonis</name>
    <name type="common">Pharaoh cuttlefish</name>
    <name type="synonym">Sepia pharaonis</name>
    <dbReference type="NCBI Taxonomy" id="158019"/>
    <lineage>
        <taxon>Eukaryota</taxon>
        <taxon>Metazoa</taxon>
        <taxon>Spiralia</taxon>
        <taxon>Lophotrochozoa</taxon>
        <taxon>Mollusca</taxon>
        <taxon>Cephalopoda</taxon>
        <taxon>Coleoidea</taxon>
        <taxon>Decapodiformes</taxon>
        <taxon>Sepiida</taxon>
        <taxon>Sepiina</taxon>
        <taxon>Sepiidae</taxon>
        <taxon>Acanthosepion</taxon>
    </lineage>
</organism>
<dbReference type="SUPFAM" id="SSF47473">
    <property type="entry name" value="EF-hand"/>
    <property type="match status" value="1"/>
</dbReference>
<dbReference type="EC" id="6.1.1.9" evidence="2"/>
<proteinExistence type="predicted"/>
<dbReference type="GO" id="GO:0004832">
    <property type="term" value="F:valine-tRNA ligase activity"/>
    <property type="evidence" value="ECO:0007669"/>
    <property type="project" value="UniProtKB-EC"/>
</dbReference>
<dbReference type="EMBL" id="CAHIKZ030000857">
    <property type="protein sequence ID" value="CAE1242059.1"/>
    <property type="molecule type" value="Genomic_DNA"/>
</dbReference>
<accession>A0A812BUF1</accession>
<sequence length="150" mass="17293">MQEQYIFRGLNMAAFGDSLEYLTPEFEAMDMNGDRLLTGREVFELLIYQGVELSENEMLKQLRRLGSSVNLSQFVTFMQNLNNSTRNLRQIFALFTKEDMLSADKTDVLKGLEKMNVKNAAEVVSTMDSNNNQITYKSFLQVYFQGKNDI</sequence>
<keyword evidence="3" id="KW-1185">Reference proteome</keyword>
<name>A0A812BUF1_ACAPH</name>
<dbReference type="Proteomes" id="UP000597762">
    <property type="component" value="Unassembled WGS sequence"/>
</dbReference>
<protein>
    <submittedName>
        <fullName evidence="2">VARS</fullName>
        <ecNumber evidence="2">6.1.1.9</ecNumber>
    </submittedName>
</protein>
<dbReference type="Gene3D" id="1.10.238.10">
    <property type="entry name" value="EF-hand"/>
    <property type="match status" value="1"/>
</dbReference>